<dbReference type="PIRSF" id="PIRSF000654">
    <property type="entry name" value="Integrin-linked_kinase"/>
    <property type="match status" value="1"/>
</dbReference>
<dbReference type="Pfam" id="PF00069">
    <property type="entry name" value="Pkinase"/>
    <property type="match status" value="1"/>
</dbReference>
<dbReference type="SMART" id="SM00220">
    <property type="entry name" value="S_TKc"/>
    <property type="match status" value="1"/>
</dbReference>
<dbReference type="PROSITE" id="PS00108">
    <property type="entry name" value="PROTEIN_KINASE_ST"/>
    <property type="match status" value="1"/>
</dbReference>
<proteinExistence type="predicted"/>
<dbReference type="Gene3D" id="1.10.510.10">
    <property type="entry name" value="Transferase(Phosphotransferase) domain 1"/>
    <property type="match status" value="1"/>
</dbReference>
<name>A0A1Y1IPM5_KLENI</name>
<protein>
    <recommendedName>
        <fullName evidence="2">Protein kinase domain-containing protein</fullName>
    </recommendedName>
</protein>
<feature type="non-terminal residue" evidence="3">
    <location>
        <position position="1"/>
    </location>
</feature>
<dbReference type="OrthoDB" id="4062651at2759"/>
<dbReference type="InterPro" id="IPR000719">
    <property type="entry name" value="Prot_kinase_dom"/>
</dbReference>
<dbReference type="EMBL" id="DF238123">
    <property type="protein sequence ID" value="GAQ92865.1"/>
    <property type="molecule type" value="Genomic_DNA"/>
</dbReference>
<accession>A0A1Y1IPM5</accession>
<dbReference type="Proteomes" id="UP000054558">
    <property type="component" value="Unassembled WGS sequence"/>
</dbReference>
<dbReference type="Gene3D" id="3.30.200.20">
    <property type="entry name" value="Phosphorylase Kinase, domain 1"/>
    <property type="match status" value="1"/>
</dbReference>
<dbReference type="InterPro" id="IPR011009">
    <property type="entry name" value="Kinase-like_dom_sf"/>
</dbReference>
<dbReference type="STRING" id="105231.A0A1Y1IPM5"/>
<dbReference type="InterPro" id="IPR051348">
    <property type="entry name" value="U-box_ubiquitin_ligases"/>
</dbReference>
<dbReference type="PROSITE" id="PS50011">
    <property type="entry name" value="PROTEIN_KINASE_DOM"/>
    <property type="match status" value="1"/>
</dbReference>
<dbReference type="PANTHER" id="PTHR45647:SF139">
    <property type="entry name" value="OS02G0152300 PROTEIN"/>
    <property type="match status" value="1"/>
</dbReference>
<dbReference type="SUPFAM" id="SSF56112">
    <property type="entry name" value="Protein kinase-like (PK-like)"/>
    <property type="match status" value="1"/>
</dbReference>
<gene>
    <name evidence="3" type="ORF">KFL_011740010</name>
</gene>
<sequence>KVELLTTLRHPNIVVLMGCCLEEHCLVYEYCGGGSLEERLADESFPLPWYTRLRIMMEAATALLWMHKLDIIHCDIKLANVLLDESKAAKLEDVGICRMISAAEARTARLTSALTLRTSSSEVRGSFGYVDPALFDGSPVEKSSDVYALGVCLLQLLTKRSAKTVKREMKQAYDSKNLPEILDRSAGEWPLDTVVEDLAALGLRCTEFDQEMRPDLESEVIPVLSRLNDLGMAAERQELESLRRAAAAALPAPGARPRDSDDILEAQFCCPISQ</sequence>
<evidence type="ECO:0000259" key="2">
    <source>
        <dbReference type="PROSITE" id="PS50011"/>
    </source>
</evidence>
<dbReference type="GO" id="GO:0005524">
    <property type="term" value="F:ATP binding"/>
    <property type="evidence" value="ECO:0007669"/>
    <property type="project" value="InterPro"/>
</dbReference>
<organism evidence="3 4">
    <name type="scientific">Klebsormidium nitens</name>
    <name type="common">Green alga</name>
    <name type="synonym">Ulothrix nitens</name>
    <dbReference type="NCBI Taxonomy" id="105231"/>
    <lineage>
        <taxon>Eukaryota</taxon>
        <taxon>Viridiplantae</taxon>
        <taxon>Streptophyta</taxon>
        <taxon>Klebsormidiophyceae</taxon>
        <taxon>Klebsormidiales</taxon>
        <taxon>Klebsormidiaceae</taxon>
        <taxon>Klebsormidium</taxon>
    </lineage>
</organism>
<keyword evidence="4" id="KW-1185">Reference proteome</keyword>
<feature type="domain" description="Protein kinase" evidence="2">
    <location>
        <begin position="1"/>
        <end position="224"/>
    </location>
</feature>
<evidence type="ECO:0000313" key="3">
    <source>
        <dbReference type="EMBL" id="GAQ92865.1"/>
    </source>
</evidence>
<dbReference type="InterPro" id="IPR008271">
    <property type="entry name" value="Ser/Thr_kinase_AS"/>
</dbReference>
<dbReference type="AlphaFoldDB" id="A0A1Y1IPM5"/>
<evidence type="ECO:0000256" key="1">
    <source>
        <dbReference type="ARBA" id="ARBA00022786"/>
    </source>
</evidence>
<reference evidence="3 4" key="1">
    <citation type="journal article" date="2014" name="Nat. Commun.">
        <title>Klebsormidium flaccidum genome reveals primary factors for plant terrestrial adaptation.</title>
        <authorList>
            <person name="Hori K."/>
            <person name="Maruyama F."/>
            <person name="Fujisawa T."/>
            <person name="Togashi T."/>
            <person name="Yamamoto N."/>
            <person name="Seo M."/>
            <person name="Sato S."/>
            <person name="Yamada T."/>
            <person name="Mori H."/>
            <person name="Tajima N."/>
            <person name="Moriyama T."/>
            <person name="Ikeuchi M."/>
            <person name="Watanabe M."/>
            <person name="Wada H."/>
            <person name="Kobayashi K."/>
            <person name="Saito M."/>
            <person name="Masuda T."/>
            <person name="Sasaki-Sekimoto Y."/>
            <person name="Mashiguchi K."/>
            <person name="Awai K."/>
            <person name="Shimojima M."/>
            <person name="Masuda S."/>
            <person name="Iwai M."/>
            <person name="Nobusawa T."/>
            <person name="Narise T."/>
            <person name="Kondo S."/>
            <person name="Saito H."/>
            <person name="Sato R."/>
            <person name="Murakawa M."/>
            <person name="Ihara Y."/>
            <person name="Oshima-Yamada Y."/>
            <person name="Ohtaka K."/>
            <person name="Satoh M."/>
            <person name="Sonobe K."/>
            <person name="Ishii M."/>
            <person name="Ohtani R."/>
            <person name="Kanamori-Sato M."/>
            <person name="Honoki R."/>
            <person name="Miyazaki D."/>
            <person name="Mochizuki H."/>
            <person name="Umetsu J."/>
            <person name="Higashi K."/>
            <person name="Shibata D."/>
            <person name="Kamiya Y."/>
            <person name="Sato N."/>
            <person name="Nakamura Y."/>
            <person name="Tabata S."/>
            <person name="Ida S."/>
            <person name="Kurokawa K."/>
            <person name="Ohta H."/>
        </authorList>
    </citation>
    <scope>NUCLEOTIDE SEQUENCE [LARGE SCALE GENOMIC DNA]</scope>
    <source>
        <strain evidence="3 4">NIES-2285</strain>
    </source>
</reference>
<dbReference type="PANTHER" id="PTHR45647">
    <property type="entry name" value="OS02G0152300 PROTEIN"/>
    <property type="match status" value="1"/>
</dbReference>
<evidence type="ECO:0000313" key="4">
    <source>
        <dbReference type="Proteomes" id="UP000054558"/>
    </source>
</evidence>
<dbReference type="GO" id="GO:0004672">
    <property type="term" value="F:protein kinase activity"/>
    <property type="evidence" value="ECO:0007669"/>
    <property type="project" value="InterPro"/>
</dbReference>
<dbReference type="OMA" id="IMMEAAT"/>
<keyword evidence="1" id="KW-0833">Ubl conjugation pathway</keyword>